<feature type="region of interest" description="Disordered" evidence="1">
    <location>
        <begin position="145"/>
        <end position="209"/>
    </location>
</feature>
<keyword evidence="3" id="KW-1185">Reference proteome</keyword>
<name>A0ABR1FW51_AURAN</name>
<dbReference type="EMBL" id="JBBJCI010000219">
    <property type="protein sequence ID" value="KAK7239955.1"/>
    <property type="molecule type" value="Genomic_DNA"/>
</dbReference>
<accession>A0ABR1FW51</accession>
<proteinExistence type="predicted"/>
<evidence type="ECO:0000313" key="2">
    <source>
        <dbReference type="EMBL" id="KAK7239955.1"/>
    </source>
</evidence>
<organism evidence="2 3">
    <name type="scientific">Aureococcus anophagefferens</name>
    <name type="common">Harmful bloom alga</name>
    <dbReference type="NCBI Taxonomy" id="44056"/>
    <lineage>
        <taxon>Eukaryota</taxon>
        <taxon>Sar</taxon>
        <taxon>Stramenopiles</taxon>
        <taxon>Ochrophyta</taxon>
        <taxon>Pelagophyceae</taxon>
        <taxon>Pelagomonadales</taxon>
        <taxon>Pelagomonadaceae</taxon>
        <taxon>Aureococcus</taxon>
    </lineage>
</organism>
<protein>
    <submittedName>
        <fullName evidence="2">Uncharacterized protein</fullName>
    </submittedName>
</protein>
<gene>
    <name evidence="2" type="ORF">SO694_00118046</name>
</gene>
<evidence type="ECO:0000313" key="3">
    <source>
        <dbReference type="Proteomes" id="UP001363151"/>
    </source>
</evidence>
<comment type="caution">
    <text evidence="2">The sequence shown here is derived from an EMBL/GenBank/DDBJ whole genome shotgun (WGS) entry which is preliminary data.</text>
</comment>
<evidence type="ECO:0000256" key="1">
    <source>
        <dbReference type="SAM" id="MobiDB-lite"/>
    </source>
</evidence>
<feature type="compositionally biased region" description="Low complexity" evidence="1">
    <location>
        <begin position="160"/>
        <end position="172"/>
    </location>
</feature>
<feature type="region of interest" description="Disordered" evidence="1">
    <location>
        <begin position="97"/>
        <end position="125"/>
    </location>
</feature>
<feature type="region of interest" description="Disordered" evidence="1">
    <location>
        <begin position="1"/>
        <end position="47"/>
    </location>
</feature>
<feature type="compositionally biased region" description="Basic and acidic residues" evidence="1">
    <location>
        <begin position="180"/>
        <end position="200"/>
    </location>
</feature>
<dbReference type="Proteomes" id="UP001363151">
    <property type="component" value="Unassembled WGS sequence"/>
</dbReference>
<reference evidence="2 3" key="1">
    <citation type="submission" date="2024-03" db="EMBL/GenBank/DDBJ databases">
        <title>Aureococcus anophagefferens CCMP1851 and Kratosvirus quantuckense: Draft genome of a second virus-susceptible host strain in the model system.</title>
        <authorList>
            <person name="Chase E."/>
            <person name="Truchon A.R."/>
            <person name="Schepens W."/>
            <person name="Wilhelm S.W."/>
        </authorList>
    </citation>
    <scope>NUCLEOTIDE SEQUENCE [LARGE SCALE GENOMIC DNA]</scope>
    <source>
        <strain evidence="2 3">CCMP1851</strain>
    </source>
</reference>
<sequence length="209" mass="22677">MDRAAKLASEAARGRDAAMAVQQRRKAPLPEEAAAGSSKRLMQAASPARREKKEWELEELLAEQARLAPQKMQLRIVWTLLEVEVGRAKVRAREAAALKKTGRVAAPEIPASLPLSSRPPKSGKQLWRKAGMGLVLGLKAFKKDAAVEPRAPTPKAQRQASAGLAAGVSSASPRNSRQQRRADVAARERRAASPREERRAAPPPRQGAR</sequence>